<evidence type="ECO:0000256" key="2">
    <source>
        <dbReference type="ARBA" id="ARBA00022606"/>
    </source>
</evidence>
<keyword evidence="7 9" id="KW-0675">Receptor</keyword>
<dbReference type="STRING" id="76193.A0A0N1IFI6"/>
<evidence type="ECO:0000256" key="7">
    <source>
        <dbReference type="ARBA" id="ARBA00023170"/>
    </source>
</evidence>
<comment type="caution">
    <text evidence="9">Lacks conserved residue(s) required for the propagation of feature annotation.</text>
</comment>
<feature type="transmembrane region" description="Helical" evidence="9">
    <location>
        <begin position="201"/>
        <end position="220"/>
    </location>
</feature>
<dbReference type="FunCoup" id="A0A0N1IFI6">
    <property type="interactions" value="24"/>
</dbReference>
<dbReference type="Pfam" id="PF02949">
    <property type="entry name" value="7tm_6"/>
    <property type="match status" value="1"/>
</dbReference>
<feature type="transmembrane region" description="Helical" evidence="9">
    <location>
        <begin position="88"/>
        <end position="106"/>
    </location>
</feature>
<keyword evidence="8 9" id="KW-0807">Transducer</keyword>
<keyword evidence="3 9" id="KW-0812">Transmembrane</keyword>
<dbReference type="Proteomes" id="UP000053240">
    <property type="component" value="Unassembled WGS sequence"/>
</dbReference>
<dbReference type="PANTHER" id="PTHR21137:SF42">
    <property type="entry name" value="ODORANT RECEPTOR 83A"/>
    <property type="match status" value="1"/>
</dbReference>
<accession>A0A0N1IFI6</accession>
<dbReference type="InterPro" id="IPR004117">
    <property type="entry name" value="7tm6_olfct_rcpt"/>
</dbReference>
<evidence type="ECO:0000256" key="1">
    <source>
        <dbReference type="ARBA" id="ARBA00004141"/>
    </source>
</evidence>
<comment type="subcellular location">
    <subcellularLocation>
        <location evidence="9">Cell membrane</location>
        <topology evidence="9">Multi-pass membrane protein</topology>
    </subcellularLocation>
    <subcellularLocation>
        <location evidence="1">Membrane</location>
        <topology evidence="1">Multi-pass membrane protein</topology>
    </subcellularLocation>
</comment>
<feature type="transmembrane region" description="Helical" evidence="9">
    <location>
        <begin position="177"/>
        <end position="194"/>
    </location>
</feature>
<keyword evidence="4 9" id="KW-0552">Olfaction</keyword>
<reference evidence="10 11" key="1">
    <citation type="journal article" date="2015" name="Nat. Commun.">
        <title>Outbred genome sequencing and CRISPR/Cas9 gene editing in butterflies.</title>
        <authorList>
            <person name="Li X."/>
            <person name="Fan D."/>
            <person name="Zhang W."/>
            <person name="Liu G."/>
            <person name="Zhang L."/>
            <person name="Zhao L."/>
            <person name="Fang X."/>
            <person name="Chen L."/>
            <person name="Dong Y."/>
            <person name="Chen Y."/>
            <person name="Ding Y."/>
            <person name="Zhao R."/>
            <person name="Feng M."/>
            <person name="Zhu Y."/>
            <person name="Feng Y."/>
            <person name="Jiang X."/>
            <person name="Zhu D."/>
            <person name="Xiang H."/>
            <person name="Feng X."/>
            <person name="Li S."/>
            <person name="Wang J."/>
            <person name="Zhang G."/>
            <person name="Kronforst M.R."/>
            <person name="Wang W."/>
        </authorList>
    </citation>
    <scope>NUCLEOTIDE SEQUENCE [LARGE SCALE GENOMIC DNA]</scope>
    <source>
        <strain evidence="10">Ya'a_city_454_Pm</strain>
        <tissue evidence="10">Whole body</tissue>
    </source>
</reference>
<sequence>MFLNPFKKRHEETTLNIETITNYTHFLELPLKFVACWDWYREPKCEREVMMNYLYLAVVLFALTSLPATLLTHLLTEWEDVMSSLDKLADGLPLLASLAIVTYFAMRKRQLYNLTDFINGRFRCHSARGLTNMTMLNSYRAARNFAYFYTACTLFSVAMYVISPVIAHLWTKQPLQGWIYLDATTTAAIVCAFLKQCVGQAIVGLAVGQLGVLFATHAILLCGQIEMACCGLRNARCSALLAAGVRHAALAASHHHTHLLDDELHTYSYNVSEMKESRYHYDRPVANFRGHKTEFDIYSAEYDAGTCRALAECARTLQTAGECRAQFQALASPLLALRVVQVTLYLCTLLYAATEVTSQITIQTFNRKLWCCQALVNEGTSCLQKFDMVTVEYLAAVALDIFVYCYFGNQIIIQAERVRGAVYGSGWQAMGARPRRLVLGLLLASGRGAALRAGNFLPMDLHTFLVIIKTSFSYYTLLVNVNEK</sequence>
<dbReference type="GO" id="GO:0007165">
    <property type="term" value="P:signal transduction"/>
    <property type="evidence" value="ECO:0007669"/>
    <property type="project" value="UniProtKB-KW"/>
</dbReference>
<dbReference type="EMBL" id="KQ460655">
    <property type="protein sequence ID" value="KPJ12952.1"/>
    <property type="molecule type" value="Genomic_DNA"/>
</dbReference>
<evidence type="ECO:0000256" key="3">
    <source>
        <dbReference type="ARBA" id="ARBA00022692"/>
    </source>
</evidence>
<feature type="transmembrane region" description="Helical" evidence="9">
    <location>
        <begin position="145"/>
        <end position="171"/>
    </location>
</feature>
<keyword evidence="2 9" id="KW-0716">Sensory transduction</keyword>
<name>A0A0N1IFI6_PAPMA</name>
<keyword evidence="6 9" id="KW-0472">Membrane</keyword>
<dbReference type="GO" id="GO:0004984">
    <property type="term" value="F:olfactory receptor activity"/>
    <property type="evidence" value="ECO:0007669"/>
    <property type="project" value="InterPro"/>
</dbReference>
<evidence type="ECO:0000256" key="4">
    <source>
        <dbReference type="ARBA" id="ARBA00022725"/>
    </source>
</evidence>
<keyword evidence="5 9" id="KW-1133">Transmembrane helix</keyword>
<feature type="transmembrane region" description="Helical" evidence="9">
    <location>
        <begin position="53"/>
        <end position="76"/>
    </location>
</feature>
<evidence type="ECO:0000256" key="9">
    <source>
        <dbReference type="RuleBase" id="RU351113"/>
    </source>
</evidence>
<keyword evidence="11" id="KW-1185">Reference proteome</keyword>
<comment type="similarity">
    <text evidence="9">Belongs to the insect chemoreceptor superfamily. Heteromeric odorant receptor channel (TC 1.A.69) family.</text>
</comment>
<gene>
    <name evidence="10" type="ORF">RR48_05154</name>
</gene>
<dbReference type="GO" id="GO:0005549">
    <property type="term" value="F:odorant binding"/>
    <property type="evidence" value="ECO:0007669"/>
    <property type="project" value="InterPro"/>
</dbReference>
<evidence type="ECO:0000256" key="8">
    <source>
        <dbReference type="ARBA" id="ARBA00023224"/>
    </source>
</evidence>
<dbReference type="AlphaFoldDB" id="A0A0N1IFI6"/>
<evidence type="ECO:0000313" key="11">
    <source>
        <dbReference type="Proteomes" id="UP000053240"/>
    </source>
</evidence>
<dbReference type="GO" id="GO:0005886">
    <property type="term" value="C:plasma membrane"/>
    <property type="evidence" value="ECO:0007669"/>
    <property type="project" value="UniProtKB-SubCell"/>
</dbReference>
<organism evidence="10 11">
    <name type="scientific">Papilio machaon</name>
    <name type="common">Old World swallowtail butterfly</name>
    <dbReference type="NCBI Taxonomy" id="76193"/>
    <lineage>
        <taxon>Eukaryota</taxon>
        <taxon>Metazoa</taxon>
        <taxon>Ecdysozoa</taxon>
        <taxon>Arthropoda</taxon>
        <taxon>Hexapoda</taxon>
        <taxon>Insecta</taxon>
        <taxon>Pterygota</taxon>
        <taxon>Neoptera</taxon>
        <taxon>Endopterygota</taxon>
        <taxon>Lepidoptera</taxon>
        <taxon>Glossata</taxon>
        <taxon>Ditrysia</taxon>
        <taxon>Papilionoidea</taxon>
        <taxon>Papilionidae</taxon>
        <taxon>Papilioninae</taxon>
        <taxon>Papilio</taxon>
    </lineage>
</organism>
<dbReference type="InParanoid" id="A0A0N1IFI6"/>
<evidence type="ECO:0000256" key="5">
    <source>
        <dbReference type="ARBA" id="ARBA00022989"/>
    </source>
</evidence>
<proteinExistence type="inferred from homology"/>
<protein>
    <recommendedName>
        <fullName evidence="9">Odorant receptor</fullName>
    </recommendedName>
</protein>
<dbReference type="PANTHER" id="PTHR21137">
    <property type="entry name" value="ODORANT RECEPTOR"/>
    <property type="match status" value="1"/>
</dbReference>
<evidence type="ECO:0000313" key="10">
    <source>
        <dbReference type="EMBL" id="KPJ12952.1"/>
    </source>
</evidence>
<evidence type="ECO:0000256" key="6">
    <source>
        <dbReference type="ARBA" id="ARBA00023136"/>
    </source>
</evidence>